<protein>
    <submittedName>
        <fullName evidence="1">Uncharacterized protein</fullName>
    </submittedName>
</protein>
<gene>
    <name evidence="1" type="ORF">QDX21_01845</name>
</gene>
<accession>A0AAJ6AHM2</accession>
<organism evidence="1 2">
    <name type="scientific">Auritidibacter ignavus</name>
    <dbReference type="NCBI Taxonomy" id="678932"/>
    <lineage>
        <taxon>Bacteria</taxon>
        <taxon>Bacillati</taxon>
        <taxon>Actinomycetota</taxon>
        <taxon>Actinomycetes</taxon>
        <taxon>Micrococcales</taxon>
        <taxon>Micrococcaceae</taxon>
        <taxon>Auritidibacter</taxon>
    </lineage>
</organism>
<name>A0AAJ6AHM2_9MICC</name>
<dbReference type="AlphaFoldDB" id="A0AAJ6AHM2"/>
<dbReference type="RefSeq" id="WP_199445889.1">
    <property type="nucleotide sequence ID" value="NZ_CP122561.1"/>
</dbReference>
<sequence length="118" mass="12354">MAPNLRELVKDAHVVVEVRFAGDSGEVSSILDHTAQARSRRWDVPTGQGCSGTQGSVPRICQTRAQAGTRLAMPATGLLAPPELGYCVGVTGIIPGTVRSTGMLGLLAGLRRVDTRMG</sequence>
<dbReference type="Proteomes" id="UP001224674">
    <property type="component" value="Chromosome"/>
</dbReference>
<proteinExistence type="predicted"/>
<evidence type="ECO:0000313" key="1">
    <source>
        <dbReference type="EMBL" id="WGH93573.1"/>
    </source>
</evidence>
<dbReference type="EMBL" id="CP122566">
    <property type="protein sequence ID" value="WGH93573.1"/>
    <property type="molecule type" value="Genomic_DNA"/>
</dbReference>
<reference evidence="1 2" key="1">
    <citation type="submission" date="2023-03" db="EMBL/GenBank/DDBJ databases">
        <title>Complete genome sequences of several Auritidibacter ignavus strains isolated from ear infections.</title>
        <authorList>
            <person name="Baehr T."/>
            <person name="Baumhoegger A.M."/>
        </authorList>
    </citation>
    <scope>NUCLEOTIDE SEQUENCE [LARGE SCALE GENOMIC DNA]</scope>
    <source>
        <strain evidence="1 2">BABAE-6</strain>
    </source>
</reference>
<keyword evidence="2" id="KW-1185">Reference proteome</keyword>
<evidence type="ECO:0000313" key="2">
    <source>
        <dbReference type="Proteomes" id="UP001224674"/>
    </source>
</evidence>